<dbReference type="Gene3D" id="2.60.120.10">
    <property type="entry name" value="Jelly Rolls"/>
    <property type="match status" value="1"/>
</dbReference>
<feature type="domain" description="Cupin type-2" evidence="2">
    <location>
        <begin position="39"/>
        <end position="104"/>
    </location>
</feature>
<evidence type="ECO:0000256" key="1">
    <source>
        <dbReference type="ARBA" id="ARBA00022723"/>
    </source>
</evidence>
<protein>
    <submittedName>
        <fullName evidence="3">Cupin domain-containing protein</fullName>
    </submittedName>
</protein>
<dbReference type="GO" id="GO:0046872">
    <property type="term" value="F:metal ion binding"/>
    <property type="evidence" value="ECO:0007669"/>
    <property type="project" value="UniProtKB-KW"/>
</dbReference>
<reference evidence="4" key="1">
    <citation type="submission" date="2016-10" db="EMBL/GenBank/DDBJ databases">
        <authorList>
            <person name="Varghese N."/>
            <person name="Submissions S."/>
        </authorList>
    </citation>
    <scope>NUCLEOTIDE SEQUENCE [LARGE SCALE GENOMIC DNA]</scope>
    <source>
        <strain evidence="4">DSM 16089</strain>
    </source>
</reference>
<dbReference type="RefSeq" id="WP_074731605.1">
    <property type="nucleotide sequence ID" value="NZ_FNSQ01000005.1"/>
</dbReference>
<dbReference type="InterPro" id="IPR051610">
    <property type="entry name" value="GPI/OXD"/>
</dbReference>
<dbReference type="InterPro" id="IPR011051">
    <property type="entry name" value="RmlC_Cupin_sf"/>
</dbReference>
<dbReference type="OrthoDB" id="122936at2"/>
<dbReference type="Pfam" id="PF07883">
    <property type="entry name" value="Cupin_2"/>
    <property type="match status" value="1"/>
</dbReference>
<evidence type="ECO:0000313" key="3">
    <source>
        <dbReference type="EMBL" id="SEB48502.1"/>
    </source>
</evidence>
<keyword evidence="4" id="KW-1185">Reference proteome</keyword>
<accession>A0A1H4JSA5</accession>
<gene>
    <name evidence="3" type="ORF">SAMN04489807_0975</name>
</gene>
<dbReference type="EMBL" id="FNSQ01000005">
    <property type="protein sequence ID" value="SEB48502.1"/>
    <property type="molecule type" value="Genomic_DNA"/>
</dbReference>
<proteinExistence type="predicted"/>
<evidence type="ECO:0000259" key="2">
    <source>
        <dbReference type="Pfam" id="PF07883"/>
    </source>
</evidence>
<evidence type="ECO:0000313" key="4">
    <source>
        <dbReference type="Proteomes" id="UP000183750"/>
    </source>
</evidence>
<dbReference type="InterPro" id="IPR014710">
    <property type="entry name" value="RmlC-like_jellyroll"/>
</dbReference>
<organism evidence="3 4">
    <name type="scientific">Microbacterium hydrocarbonoxydans</name>
    <dbReference type="NCBI Taxonomy" id="273678"/>
    <lineage>
        <taxon>Bacteria</taxon>
        <taxon>Bacillati</taxon>
        <taxon>Actinomycetota</taxon>
        <taxon>Actinomycetes</taxon>
        <taxon>Micrococcales</taxon>
        <taxon>Microbacteriaceae</taxon>
        <taxon>Microbacterium</taxon>
    </lineage>
</organism>
<sequence length="120" mass="12894">MNSRAEGATIVADSDIRIASGRSRRFEGAEHEADISYFFVENQPGEGPGLHWHPYSETWVVLEGTARITVGGETFTAHAGDTATGPAYVPHCFVNAGTGMLRLMGIHASATIIQTFLSED</sequence>
<name>A0A1H4JSA5_9MICO</name>
<dbReference type="PANTHER" id="PTHR35848">
    <property type="entry name" value="OXALATE-BINDING PROTEIN"/>
    <property type="match status" value="1"/>
</dbReference>
<dbReference type="SUPFAM" id="SSF51182">
    <property type="entry name" value="RmlC-like cupins"/>
    <property type="match status" value="1"/>
</dbReference>
<dbReference type="PANTHER" id="PTHR35848:SF6">
    <property type="entry name" value="CUPIN TYPE-2 DOMAIN-CONTAINING PROTEIN"/>
    <property type="match status" value="1"/>
</dbReference>
<dbReference type="Proteomes" id="UP000183750">
    <property type="component" value="Unassembled WGS sequence"/>
</dbReference>
<keyword evidence="1" id="KW-0479">Metal-binding</keyword>
<dbReference type="AlphaFoldDB" id="A0A1H4JSA5"/>
<dbReference type="InterPro" id="IPR013096">
    <property type="entry name" value="Cupin_2"/>
</dbReference>